<reference evidence="3 4" key="1">
    <citation type="journal article" date="2012" name="J. Bacteriol.">
        <title>Draft Genome Sequence of an Ammonia-Oxidizing Archaeon, "Candidatus Nitrosopumilus koreensis" AR1, from Marine Sediment.</title>
        <authorList>
            <person name="Park S.J."/>
            <person name="Kim J.G."/>
            <person name="Jung M.Y."/>
            <person name="Kim S.J."/>
            <person name="Cha I.T."/>
            <person name="Kwon K."/>
            <person name="Lee J.H."/>
            <person name="Rhee S.K."/>
        </authorList>
    </citation>
    <scope>NUCLEOTIDE SEQUENCE [LARGE SCALE GENOMIC DNA]</scope>
    <source>
        <strain evidence="3 4">AR1</strain>
    </source>
</reference>
<dbReference type="Proteomes" id="UP000006101">
    <property type="component" value="Chromosome"/>
</dbReference>
<dbReference type="Pfam" id="PF01796">
    <property type="entry name" value="OB_ChsH2_C"/>
    <property type="match status" value="1"/>
</dbReference>
<feature type="domain" description="ChsH2 rubredoxin-like zinc ribbon" evidence="2">
    <location>
        <begin position="11"/>
        <end position="44"/>
    </location>
</feature>
<dbReference type="Pfam" id="PF12172">
    <property type="entry name" value="zf-ChsH2"/>
    <property type="match status" value="1"/>
</dbReference>
<evidence type="ECO:0000259" key="1">
    <source>
        <dbReference type="Pfam" id="PF01796"/>
    </source>
</evidence>
<dbReference type="AlphaFoldDB" id="K0B9H5"/>
<dbReference type="InterPro" id="IPR002878">
    <property type="entry name" value="ChsH2_C"/>
</dbReference>
<dbReference type="InterPro" id="IPR052513">
    <property type="entry name" value="Thioester_dehydratase-like"/>
</dbReference>
<name>K0B9H5_9ARCH</name>
<dbReference type="Gene3D" id="6.10.30.10">
    <property type="match status" value="1"/>
</dbReference>
<dbReference type="EMBL" id="CP003842">
    <property type="protein sequence ID" value="AFS81625.1"/>
    <property type="molecule type" value="Genomic_DNA"/>
</dbReference>
<feature type="domain" description="ChsH2 C-terminal OB-fold" evidence="1">
    <location>
        <begin position="46"/>
        <end position="108"/>
    </location>
</feature>
<dbReference type="PATRIC" id="fig|1229908.8.peg.1915"/>
<keyword evidence="4" id="KW-1185">Reference proteome</keyword>
<evidence type="ECO:0000259" key="2">
    <source>
        <dbReference type="Pfam" id="PF12172"/>
    </source>
</evidence>
<protein>
    <recommendedName>
        <fullName evidence="5">DUF35 domain-containing protein</fullName>
    </recommendedName>
</protein>
<dbReference type="PANTHER" id="PTHR34075">
    <property type="entry name" value="BLR3430 PROTEIN"/>
    <property type="match status" value="1"/>
</dbReference>
<organism evidence="3 4">
    <name type="scientific">Candidatus Nitrosopumilus koreensis AR1</name>
    <dbReference type="NCBI Taxonomy" id="1229908"/>
    <lineage>
        <taxon>Archaea</taxon>
        <taxon>Nitrososphaerota</taxon>
        <taxon>Nitrososphaeria</taxon>
        <taxon>Nitrosopumilales</taxon>
        <taxon>Nitrosopumilaceae</taxon>
        <taxon>Nitrosopumilus</taxon>
    </lineage>
</organism>
<dbReference type="InterPro" id="IPR022002">
    <property type="entry name" value="ChsH2_Znr"/>
</dbReference>
<proteinExistence type="predicted"/>
<evidence type="ECO:0000313" key="4">
    <source>
        <dbReference type="Proteomes" id="UP000006101"/>
    </source>
</evidence>
<accession>K0B9H5</accession>
<dbReference type="PANTHER" id="PTHR34075:SF5">
    <property type="entry name" value="BLR3430 PROTEIN"/>
    <property type="match status" value="1"/>
</dbReference>
<dbReference type="RefSeq" id="WP_014964003.1">
    <property type="nucleotide sequence ID" value="NC_018655.1"/>
</dbReference>
<evidence type="ECO:0000313" key="3">
    <source>
        <dbReference type="EMBL" id="AFS81625.1"/>
    </source>
</evidence>
<gene>
    <name evidence="3" type="ORF">NKOR_08870</name>
</gene>
<sequence>MSVEEQVIENAKNGKLLTHKCTDCGYLHLSTAYFCRECGSKGFEDVLLEGTGEIATYTIITVAPAGFEKYTPYAFVVLKLDNSDLRISGFMAGIATPSDLPVGTRAKITGFDERGIIIEKQ</sequence>
<evidence type="ECO:0008006" key="5">
    <source>
        <dbReference type="Google" id="ProtNLM"/>
    </source>
</evidence>
<dbReference type="SUPFAM" id="SSF50249">
    <property type="entry name" value="Nucleic acid-binding proteins"/>
    <property type="match status" value="1"/>
</dbReference>
<dbReference type="KEGG" id="nkr:NKOR_08870"/>
<dbReference type="STRING" id="1229908.NKOR_08870"/>
<dbReference type="GeneID" id="13724612"/>
<dbReference type="InterPro" id="IPR012340">
    <property type="entry name" value="NA-bd_OB-fold"/>
</dbReference>
<dbReference type="HOGENOM" id="CLU_165225_0_0_2"/>